<protein>
    <submittedName>
        <fullName evidence="1">Uncharacterized protein</fullName>
    </submittedName>
</protein>
<proteinExistence type="predicted"/>
<gene>
    <name evidence="1" type="ORF">TTEB3V08_LOCUS9578</name>
</gene>
<dbReference type="EMBL" id="OE005088">
    <property type="protein sequence ID" value="CAD7461672.1"/>
    <property type="molecule type" value="Genomic_DNA"/>
</dbReference>
<dbReference type="PANTHER" id="PTHR11008">
    <property type="entry name" value="PROTEIN TAKEOUT-LIKE PROTEIN"/>
    <property type="match status" value="1"/>
</dbReference>
<dbReference type="GO" id="GO:0005615">
    <property type="term" value="C:extracellular space"/>
    <property type="evidence" value="ECO:0007669"/>
    <property type="project" value="TreeGrafter"/>
</dbReference>
<organism evidence="1">
    <name type="scientific">Timema tahoe</name>
    <dbReference type="NCBI Taxonomy" id="61484"/>
    <lineage>
        <taxon>Eukaryota</taxon>
        <taxon>Metazoa</taxon>
        <taxon>Ecdysozoa</taxon>
        <taxon>Arthropoda</taxon>
        <taxon>Hexapoda</taxon>
        <taxon>Insecta</taxon>
        <taxon>Pterygota</taxon>
        <taxon>Neoptera</taxon>
        <taxon>Polyneoptera</taxon>
        <taxon>Phasmatodea</taxon>
        <taxon>Timematodea</taxon>
        <taxon>Timematoidea</taxon>
        <taxon>Timematidae</taxon>
        <taxon>Timema</taxon>
    </lineage>
</organism>
<accession>A0A7R9NZC8</accession>
<dbReference type="Pfam" id="PF06585">
    <property type="entry name" value="JHBP"/>
    <property type="match status" value="1"/>
</dbReference>
<dbReference type="Gene3D" id="3.15.10.30">
    <property type="entry name" value="Haemolymph juvenile hormone binding protein"/>
    <property type="match status" value="1"/>
</dbReference>
<sequence>MELLKKKKLKDVLRDRKYNIPVMDPLYIKELKIENSGTEATSLNIITHDLYLLDLKAKNLEIDLSLPTFFIKFKYEINGKILVLPIKGNGDATLNFTNTNIQMHLDYDFVKKGDEKVYASVTGNKLDFNIGNIVIYLDNLFNGDKALGDNTNMFLNENWEVLAKDLGPFIAEGIAAAIKQIAAGLMDKVPYDDLLPENV</sequence>
<reference evidence="1" key="1">
    <citation type="submission" date="2020-11" db="EMBL/GenBank/DDBJ databases">
        <authorList>
            <person name="Tran Van P."/>
        </authorList>
    </citation>
    <scope>NUCLEOTIDE SEQUENCE</scope>
</reference>
<name>A0A7R9NZC8_9NEOP</name>
<dbReference type="InterPro" id="IPR038606">
    <property type="entry name" value="To_sf"/>
</dbReference>
<dbReference type="AlphaFoldDB" id="A0A7R9NZC8"/>
<evidence type="ECO:0000313" key="1">
    <source>
        <dbReference type="EMBL" id="CAD7461672.1"/>
    </source>
</evidence>
<dbReference type="PANTHER" id="PTHR11008:SF41">
    <property type="entry name" value="RE70318P"/>
    <property type="match status" value="1"/>
</dbReference>
<dbReference type="InterPro" id="IPR010562">
    <property type="entry name" value="Haemolymph_juvenile_hormone-bd"/>
</dbReference>
<dbReference type="SMART" id="SM00700">
    <property type="entry name" value="JHBP"/>
    <property type="match status" value="1"/>
</dbReference>